<evidence type="ECO:0000313" key="1">
    <source>
        <dbReference type="EMBL" id="GAH13953.1"/>
    </source>
</evidence>
<sequence>MIDGRKLAWSINRALKTMRRYKMRTLKVGDKVTIEDASWAFGVQDGQYKMAPHQLDDGKIEFTIIATGLRAIGDVSRMGGYYPNECDLLVTDNTGSF</sequence>
<comment type="caution">
    <text evidence="1">The sequence shown here is derived from an EMBL/GenBank/DDBJ whole genome shotgun (WGS) entry which is preliminary data.</text>
</comment>
<protein>
    <submittedName>
        <fullName evidence="1">Uncharacterized protein</fullName>
    </submittedName>
</protein>
<reference evidence="1" key="1">
    <citation type="journal article" date="2014" name="Front. Microbiol.">
        <title>High frequency of phylogenetically diverse reductive dehalogenase-homologous genes in deep subseafloor sedimentary metagenomes.</title>
        <authorList>
            <person name="Kawai M."/>
            <person name="Futagami T."/>
            <person name="Toyoda A."/>
            <person name="Takaki Y."/>
            <person name="Nishi S."/>
            <person name="Hori S."/>
            <person name="Arai W."/>
            <person name="Tsubouchi T."/>
            <person name="Morono Y."/>
            <person name="Uchiyama I."/>
            <person name="Ito T."/>
            <person name="Fujiyama A."/>
            <person name="Inagaki F."/>
            <person name="Takami H."/>
        </authorList>
    </citation>
    <scope>NUCLEOTIDE SEQUENCE</scope>
    <source>
        <strain evidence="1">Expedition CK06-06</strain>
    </source>
</reference>
<gene>
    <name evidence="1" type="ORF">S01H4_54544</name>
</gene>
<dbReference type="AlphaFoldDB" id="X1EZG3"/>
<name>X1EZG3_9ZZZZ</name>
<proteinExistence type="predicted"/>
<organism evidence="1">
    <name type="scientific">marine sediment metagenome</name>
    <dbReference type="NCBI Taxonomy" id="412755"/>
    <lineage>
        <taxon>unclassified sequences</taxon>
        <taxon>metagenomes</taxon>
        <taxon>ecological metagenomes</taxon>
    </lineage>
</organism>
<accession>X1EZG3</accession>
<dbReference type="EMBL" id="BART01031398">
    <property type="protein sequence ID" value="GAH13953.1"/>
    <property type="molecule type" value="Genomic_DNA"/>
</dbReference>